<dbReference type="PANTHER" id="PTHR10157:SF23">
    <property type="entry name" value="MOXD1 HOMOLOG 1"/>
    <property type="match status" value="1"/>
</dbReference>
<dbReference type="CDD" id="cd09631">
    <property type="entry name" value="DOMON_DOH"/>
    <property type="match status" value="1"/>
</dbReference>
<feature type="chain" id="PRO_5005537227" evidence="6">
    <location>
        <begin position="28"/>
        <end position="608"/>
    </location>
</feature>
<dbReference type="RefSeq" id="XP_013759900.1">
    <property type="nucleotide sequence ID" value="XM_013904446.1"/>
</dbReference>
<dbReference type="SUPFAM" id="SSF49344">
    <property type="entry name" value="CBD9-like"/>
    <property type="match status" value="1"/>
</dbReference>
<organism evidence="8 9">
    <name type="scientific">Thecamonas trahens ATCC 50062</name>
    <dbReference type="NCBI Taxonomy" id="461836"/>
    <lineage>
        <taxon>Eukaryota</taxon>
        <taxon>Apusozoa</taxon>
        <taxon>Apusomonadida</taxon>
        <taxon>Apusomonadidae</taxon>
        <taxon>Thecamonas</taxon>
    </lineage>
</organism>
<gene>
    <name evidence="8" type="ORF">AMSG_03553</name>
</gene>
<dbReference type="InterPro" id="IPR036939">
    <property type="entry name" value="Cu2_ascorb_mOase_N_sf"/>
</dbReference>
<dbReference type="Pfam" id="PF03712">
    <property type="entry name" value="Cu2_monoox_C"/>
    <property type="match status" value="1"/>
</dbReference>
<feature type="signal peptide" evidence="6">
    <location>
        <begin position="1"/>
        <end position="27"/>
    </location>
</feature>
<dbReference type="SMART" id="SM00664">
    <property type="entry name" value="DoH"/>
    <property type="match status" value="1"/>
</dbReference>
<keyword evidence="5" id="KW-0812">Transmembrane</keyword>
<feature type="domain" description="DOMON" evidence="7">
    <location>
        <begin position="44"/>
        <end position="162"/>
    </location>
</feature>
<dbReference type="OrthoDB" id="19261at2759"/>
<protein>
    <submittedName>
        <fullName evidence="8">Monooxygenase</fullName>
    </submittedName>
</protein>
<dbReference type="AlphaFoldDB" id="A0A0L0D487"/>
<dbReference type="PANTHER" id="PTHR10157">
    <property type="entry name" value="DOPAMINE BETA HYDROXYLASE RELATED"/>
    <property type="match status" value="1"/>
</dbReference>
<dbReference type="STRING" id="461836.A0A0L0D487"/>
<dbReference type="OMA" id="MITGKHM"/>
<comment type="similarity">
    <text evidence="1">Belongs to the copper type II ascorbate-dependent monooxygenase family.</text>
</comment>
<sequence length="608" mass="64720">MSMSSTLALTPAVAVVFVLALAAQATAASLDPAYYDGTASFASGDYVLYWKVHATSVEIALDAATTGWVGFGLSEPTSGSMPGSDMVVASVDGSSGVVTVRDMHALGFSTPTEDAACSDWVIVNGYEAGGRTVVELVRAKETGSPQDRPFVEGNMHVVWAFGSSDTLTYHGANRATNQVTFWGESYVRPVGLTTLELRHADFPVPSIKTHYEETLFALPNDRPYHLVEIEPVIVQPKYVHHMVFYFCTGPTLGECWDLVGAWAVGGPSTVTPEVAGFRFGAGTTITHLRIQFHYDNPTNTPGVTDSSGVRIHYTDILREHDAGVLWIGDPAVRLPAIPAGEAAFHYETTCPSECTSRWTQPLNVFTVFLHMHSVGKTIWTTVHRAGERVPEAEDRIEFWDFNHQQLTTVNYTLQPGDEINVHGVFDTTGKSAPVVFGTASDEEMLMSFLSYYPAQTGIWQCGYFPSASDPNNTDWTLCQSDVLDIRQPKVADPPGGEIITFGATPGTCAPLATIPPSRPQTTSSPAASPPPPPSTSTPTSTAAATQGSSSPSGFSSSTGMLIAAGVGGFVIILFLVGGVAAFLKFRSSSSSTAGTNADAKNAVALEAI</sequence>
<evidence type="ECO:0000313" key="8">
    <source>
        <dbReference type="EMBL" id="KNC47124.1"/>
    </source>
</evidence>
<evidence type="ECO:0000256" key="2">
    <source>
        <dbReference type="ARBA" id="ARBA00023157"/>
    </source>
</evidence>
<dbReference type="InterPro" id="IPR014784">
    <property type="entry name" value="Cu2_ascorb_mOase-like_C"/>
</dbReference>
<keyword evidence="8" id="KW-0560">Oxidoreductase</keyword>
<dbReference type="InterPro" id="IPR000945">
    <property type="entry name" value="DBH-like"/>
</dbReference>
<proteinExistence type="inferred from homology"/>
<dbReference type="SUPFAM" id="SSF49742">
    <property type="entry name" value="PHM/PNGase F"/>
    <property type="match status" value="2"/>
</dbReference>
<keyword evidence="6" id="KW-0732">Signal</keyword>
<feature type="compositionally biased region" description="Low complexity" evidence="4">
    <location>
        <begin position="536"/>
        <end position="553"/>
    </location>
</feature>
<evidence type="ECO:0000259" key="7">
    <source>
        <dbReference type="PROSITE" id="PS50836"/>
    </source>
</evidence>
<dbReference type="GO" id="GO:0004500">
    <property type="term" value="F:dopamine beta-monooxygenase activity"/>
    <property type="evidence" value="ECO:0007669"/>
    <property type="project" value="InterPro"/>
</dbReference>
<dbReference type="Proteomes" id="UP000054408">
    <property type="component" value="Unassembled WGS sequence"/>
</dbReference>
<reference evidence="8 9" key="1">
    <citation type="submission" date="2010-05" db="EMBL/GenBank/DDBJ databases">
        <title>The Genome Sequence of Thecamonas trahens ATCC 50062.</title>
        <authorList>
            <consortium name="The Broad Institute Genome Sequencing Platform"/>
            <person name="Russ C."/>
            <person name="Cuomo C."/>
            <person name="Shea T."/>
            <person name="Young S.K."/>
            <person name="Zeng Q."/>
            <person name="Koehrsen M."/>
            <person name="Haas B."/>
            <person name="Borodovsky M."/>
            <person name="Guigo R."/>
            <person name="Alvarado L."/>
            <person name="Berlin A."/>
            <person name="Bochicchio J."/>
            <person name="Borenstein D."/>
            <person name="Chapman S."/>
            <person name="Chen Z."/>
            <person name="Freedman E."/>
            <person name="Gellesch M."/>
            <person name="Goldberg J."/>
            <person name="Griggs A."/>
            <person name="Gujja S."/>
            <person name="Heilman E."/>
            <person name="Heiman D."/>
            <person name="Hepburn T."/>
            <person name="Howarth C."/>
            <person name="Jen D."/>
            <person name="Larson L."/>
            <person name="Mehta T."/>
            <person name="Park D."/>
            <person name="Pearson M."/>
            <person name="Roberts A."/>
            <person name="Saif S."/>
            <person name="Shenoy N."/>
            <person name="Sisk P."/>
            <person name="Stolte C."/>
            <person name="Sykes S."/>
            <person name="Thomson T."/>
            <person name="Walk T."/>
            <person name="White J."/>
            <person name="Yandava C."/>
            <person name="Burger G."/>
            <person name="Gray M.W."/>
            <person name="Holland P.W.H."/>
            <person name="King N."/>
            <person name="Lang F.B.F."/>
            <person name="Roger A.J."/>
            <person name="Ruiz-Trillo I."/>
            <person name="Lander E."/>
            <person name="Nusbaum C."/>
        </authorList>
    </citation>
    <scope>NUCLEOTIDE SEQUENCE [LARGE SCALE GENOMIC DNA]</scope>
    <source>
        <strain evidence="8 9">ATCC 50062</strain>
    </source>
</reference>
<keyword evidence="3" id="KW-0325">Glycoprotein</keyword>
<accession>A0A0L0D487</accession>
<dbReference type="InterPro" id="IPR005018">
    <property type="entry name" value="DOMON_domain"/>
</dbReference>
<dbReference type="EMBL" id="GL349445">
    <property type="protein sequence ID" value="KNC47124.1"/>
    <property type="molecule type" value="Genomic_DNA"/>
</dbReference>
<evidence type="ECO:0000256" key="6">
    <source>
        <dbReference type="SAM" id="SignalP"/>
    </source>
</evidence>
<dbReference type="PROSITE" id="PS50836">
    <property type="entry name" value="DOMON"/>
    <property type="match status" value="1"/>
</dbReference>
<evidence type="ECO:0000256" key="3">
    <source>
        <dbReference type="ARBA" id="ARBA00023180"/>
    </source>
</evidence>
<dbReference type="Pfam" id="PF03351">
    <property type="entry name" value="DOMON"/>
    <property type="match status" value="1"/>
</dbReference>
<keyword evidence="5" id="KW-1133">Transmembrane helix</keyword>
<dbReference type="GeneID" id="25563144"/>
<keyword evidence="8" id="KW-0503">Monooxygenase</keyword>
<dbReference type="GO" id="GO:0005507">
    <property type="term" value="F:copper ion binding"/>
    <property type="evidence" value="ECO:0007669"/>
    <property type="project" value="InterPro"/>
</dbReference>
<keyword evidence="5" id="KW-0472">Membrane</keyword>
<dbReference type="Gene3D" id="2.60.120.310">
    <property type="entry name" value="Copper type II, ascorbate-dependent monooxygenase, N-terminal domain"/>
    <property type="match status" value="1"/>
</dbReference>
<dbReference type="Gene3D" id="2.60.120.230">
    <property type="match status" value="1"/>
</dbReference>
<name>A0A0L0D487_THETB</name>
<keyword evidence="2" id="KW-1015">Disulfide bond</keyword>
<evidence type="ECO:0000313" key="9">
    <source>
        <dbReference type="Proteomes" id="UP000054408"/>
    </source>
</evidence>
<dbReference type="InterPro" id="IPR008977">
    <property type="entry name" value="PHM/PNGase_F_dom_sf"/>
</dbReference>
<dbReference type="Pfam" id="PF01082">
    <property type="entry name" value="Cu2_monooxygen"/>
    <property type="match status" value="1"/>
</dbReference>
<feature type="transmembrane region" description="Helical" evidence="5">
    <location>
        <begin position="560"/>
        <end position="583"/>
    </location>
</feature>
<keyword evidence="9" id="KW-1185">Reference proteome</keyword>
<dbReference type="InterPro" id="IPR024548">
    <property type="entry name" value="Cu2_monoox_C"/>
</dbReference>
<evidence type="ECO:0000256" key="5">
    <source>
        <dbReference type="SAM" id="Phobius"/>
    </source>
</evidence>
<evidence type="ECO:0000256" key="4">
    <source>
        <dbReference type="SAM" id="MobiDB-lite"/>
    </source>
</evidence>
<dbReference type="InterPro" id="IPR045266">
    <property type="entry name" value="DOH_DOMON"/>
</dbReference>
<evidence type="ECO:0000256" key="1">
    <source>
        <dbReference type="ARBA" id="ARBA00010676"/>
    </source>
</evidence>
<feature type="region of interest" description="Disordered" evidence="4">
    <location>
        <begin position="510"/>
        <end position="553"/>
    </location>
</feature>
<dbReference type="eggNOG" id="KOG3568">
    <property type="taxonomic scope" value="Eukaryota"/>
</dbReference>
<dbReference type="InterPro" id="IPR000323">
    <property type="entry name" value="Cu2_ascorb_mOase_N"/>
</dbReference>